<feature type="compositionally biased region" description="Pro residues" evidence="3">
    <location>
        <begin position="885"/>
        <end position="901"/>
    </location>
</feature>
<evidence type="ECO:0000313" key="7">
    <source>
        <dbReference type="Proteomes" id="UP001497453"/>
    </source>
</evidence>
<reference evidence="7" key="1">
    <citation type="submission" date="2024-04" db="EMBL/GenBank/DDBJ databases">
        <authorList>
            <person name="Shaw F."/>
            <person name="Minotto A."/>
        </authorList>
    </citation>
    <scope>NUCLEOTIDE SEQUENCE [LARGE SCALE GENOMIC DNA]</scope>
</reference>
<dbReference type="InterPro" id="IPR006212">
    <property type="entry name" value="Furin_repeat"/>
</dbReference>
<evidence type="ECO:0000256" key="2">
    <source>
        <dbReference type="PROSITE-ProRule" id="PRU00076"/>
    </source>
</evidence>
<name>A0ABP1D5X6_9APHY</name>
<keyword evidence="7" id="KW-1185">Reference proteome</keyword>
<dbReference type="SMART" id="SM00261">
    <property type="entry name" value="FU"/>
    <property type="match status" value="7"/>
</dbReference>
<feature type="compositionally biased region" description="Polar residues" evidence="3">
    <location>
        <begin position="833"/>
        <end position="848"/>
    </location>
</feature>
<dbReference type="InterPro" id="IPR002049">
    <property type="entry name" value="LE_dom"/>
</dbReference>
<evidence type="ECO:0000256" key="3">
    <source>
        <dbReference type="SAM" id="MobiDB-lite"/>
    </source>
</evidence>
<comment type="caution">
    <text evidence="2">Lacks conserved residue(s) required for the propagation of feature annotation.</text>
</comment>
<dbReference type="PROSITE" id="PS01248">
    <property type="entry name" value="EGF_LAM_1"/>
    <property type="match status" value="1"/>
</dbReference>
<feature type="transmembrane region" description="Helical" evidence="4">
    <location>
        <begin position="695"/>
        <end position="718"/>
    </location>
</feature>
<dbReference type="Gene3D" id="2.10.220.10">
    <property type="entry name" value="Hormone Receptor, Insulin-like Growth Factor Receptor 1, Chain A, domain 2"/>
    <property type="match status" value="4"/>
</dbReference>
<feature type="compositionally biased region" description="Polar residues" evidence="3">
    <location>
        <begin position="910"/>
        <end position="939"/>
    </location>
</feature>
<feature type="disulfide bond" evidence="2">
    <location>
        <begin position="223"/>
        <end position="233"/>
    </location>
</feature>
<dbReference type="InterPro" id="IPR009030">
    <property type="entry name" value="Growth_fac_rcpt_cys_sf"/>
</dbReference>
<protein>
    <recommendedName>
        <fullName evidence="5">EGF-like domain-containing protein</fullName>
    </recommendedName>
</protein>
<dbReference type="PANTHER" id="PTHR15332:SF175">
    <property type="entry name" value="PROPROTEIN CONVERTASE SUBTILISIN_KEXIN TYPE 5-LIKE"/>
    <property type="match status" value="1"/>
</dbReference>
<keyword evidence="1 2" id="KW-0245">EGF-like domain</keyword>
<feature type="disulfide bond" evidence="2">
    <location>
        <begin position="241"/>
        <end position="250"/>
    </location>
</feature>
<dbReference type="PANTHER" id="PTHR15332">
    <property type="entry name" value="PROPROTEIN CONVERTASE SUBTILISIN_KEXIN TYPE 5-LIKE"/>
    <property type="match status" value="1"/>
</dbReference>
<proteinExistence type="predicted"/>
<feature type="compositionally biased region" description="Low complexity" evidence="3">
    <location>
        <begin position="806"/>
        <end position="818"/>
    </location>
</feature>
<feature type="compositionally biased region" description="Low complexity" evidence="3">
    <location>
        <begin position="870"/>
        <end position="884"/>
    </location>
</feature>
<evidence type="ECO:0000313" key="6">
    <source>
        <dbReference type="EMBL" id="CAL1703271.1"/>
    </source>
</evidence>
<keyword evidence="4" id="KW-0812">Transmembrane</keyword>
<dbReference type="EMBL" id="OZ037946">
    <property type="protein sequence ID" value="CAL1703271.1"/>
    <property type="molecule type" value="Genomic_DNA"/>
</dbReference>
<dbReference type="InterPro" id="IPR000742">
    <property type="entry name" value="EGF"/>
</dbReference>
<evidence type="ECO:0000259" key="5">
    <source>
        <dbReference type="PROSITE" id="PS50026"/>
    </source>
</evidence>
<dbReference type="Gene3D" id="2.10.25.10">
    <property type="entry name" value="Laminin"/>
    <property type="match status" value="1"/>
</dbReference>
<dbReference type="SMART" id="SM00181">
    <property type="entry name" value="EGF"/>
    <property type="match status" value="5"/>
</dbReference>
<organism evidence="6 7">
    <name type="scientific">Somion occarium</name>
    <dbReference type="NCBI Taxonomy" id="3059160"/>
    <lineage>
        <taxon>Eukaryota</taxon>
        <taxon>Fungi</taxon>
        <taxon>Dikarya</taxon>
        <taxon>Basidiomycota</taxon>
        <taxon>Agaricomycotina</taxon>
        <taxon>Agaricomycetes</taxon>
        <taxon>Polyporales</taxon>
        <taxon>Cerrenaceae</taxon>
        <taxon>Somion</taxon>
    </lineage>
</organism>
<feature type="region of interest" description="Disordered" evidence="3">
    <location>
        <begin position="806"/>
        <end position="939"/>
    </location>
</feature>
<dbReference type="CDD" id="cd00055">
    <property type="entry name" value="EGF_Lam"/>
    <property type="match status" value="1"/>
</dbReference>
<keyword evidence="4" id="KW-0472">Membrane</keyword>
<feature type="domain" description="EGF-like" evidence="5">
    <location>
        <begin position="219"/>
        <end position="251"/>
    </location>
</feature>
<evidence type="ECO:0000256" key="1">
    <source>
        <dbReference type="ARBA" id="ARBA00022536"/>
    </source>
</evidence>
<dbReference type="PROSITE" id="PS00022">
    <property type="entry name" value="EGF_1"/>
    <property type="match status" value="1"/>
</dbReference>
<dbReference type="CDD" id="cd00064">
    <property type="entry name" value="FU"/>
    <property type="match status" value="4"/>
</dbReference>
<accession>A0ABP1D5X6</accession>
<evidence type="ECO:0000256" key="4">
    <source>
        <dbReference type="SAM" id="Phobius"/>
    </source>
</evidence>
<dbReference type="Pfam" id="PF23106">
    <property type="entry name" value="EGF_Teneurin"/>
    <property type="match status" value="1"/>
</dbReference>
<dbReference type="SUPFAM" id="SSF57184">
    <property type="entry name" value="Growth factor receptor domain"/>
    <property type="match status" value="4"/>
</dbReference>
<sequence length="939" mass="97772">MLPILFGPPGLRSSLRSFLPPPRSLFLSARVSPSCYSASLLLFHSFSVHLSSNPSVVCVAGQCLQGFTNATIGSTISVPGAAIAVQLLPGQYTSDTNPQLLHTLLTSSSATLSSSPGFNNSTTVSLPLTIALQAGIAAYPNANYSGSPTFTQLPETNGSLSSTSFSAGSLMLSSNAWAAISSSSSSTDRLIVWDSIPDLSQLPPSTSASRSSLSILDIQSAACSPPCSGAGICSASGTCTCPIGFTGSSCESCASGFFGPNCQPCPQGCTSCDEGISGTGRCLSAPVVNPPSSCNCLNGVCGSNGQCTCNAGWTNADNGTACAKCAQGFFLTSDGNCQACQLGCTQCADQTGDCIACKSGFTQDANDRTKCAATQSATSTGTVCPDGSFSNGTACTPCSPLCQTCTGATSNDCIICGAGKYSLNGNCVAADGNGVCQGSSMIADNNKHECDSCPSKCTSCKIPNFNVASTVNQLQCTGCLPGFVLSQGKCVSTCPSGTFLNPQDNLTCTACDSSCGTCAGSATFCLTCANNQLASNGKCVSSCPSNTFSSSGSCISCHPDCASCSGSSFNQCSSCPQDRPVLTGGRCLPTCSKSQYFDKTSSSCQSCDSSCSSCSGSGPNNCLACSNSNQILRGGSCVSSTCSSSTSIIPGLGLCLSDLVAVPVSSGTSSAIPLPTVTGIDTPIAPAKPSSSRPLAWWEILLMALGCAFIFLIILMLWRRRARKRRAQATIAFAVAKNIAPKSNWRWRLIRFGERLFGHKPSQRFIPPEESEHIRMAKLKAAEEARHERDMDKLLDAYDYSRYSRASTSRAPSPLPSLHDYNHDRLATHPNRHSGTPLSAGSIYSQVTGMPRKTAEPRQPVRNARDLLPSRFSRSSYSNSTRSDPLPPPVDLLEPSRPPTPAQEYARLVSHNQVPPQGSYWLQPTNTGSSNASRNPFRR</sequence>
<dbReference type="PROSITE" id="PS50026">
    <property type="entry name" value="EGF_3"/>
    <property type="match status" value="1"/>
</dbReference>
<dbReference type="Proteomes" id="UP001497453">
    <property type="component" value="Chromosome 3"/>
</dbReference>
<gene>
    <name evidence="6" type="ORF">GFSPODELE1_LOCUS4495</name>
</gene>
<keyword evidence="2" id="KW-1015">Disulfide bond</keyword>
<keyword evidence="4" id="KW-1133">Transmembrane helix</keyword>